<dbReference type="Pfam" id="PF00753">
    <property type="entry name" value="Lactamase_B"/>
    <property type="match status" value="1"/>
</dbReference>
<feature type="transmembrane region" description="Helical" evidence="7">
    <location>
        <begin position="569"/>
        <end position="591"/>
    </location>
</feature>
<evidence type="ECO:0000256" key="4">
    <source>
        <dbReference type="ARBA" id="ARBA00022989"/>
    </source>
</evidence>
<feature type="domain" description="DUF4131" evidence="10">
    <location>
        <begin position="37"/>
        <end position="218"/>
    </location>
</feature>
<dbReference type="OrthoDB" id="9761531at2"/>
<evidence type="ECO:0000256" key="2">
    <source>
        <dbReference type="ARBA" id="ARBA00022475"/>
    </source>
</evidence>
<dbReference type="RefSeq" id="WP_131919181.1">
    <property type="nucleotide sequence ID" value="NZ_JAOQNU010000011.1"/>
</dbReference>
<feature type="transmembrane region" description="Helical" evidence="7">
    <location>
        <begin position="73"/>
        <end position="91"/>
    </location>
</feature>
<evidence type="ECO:0000256" key="3">
    <source>
        <dbReference type="ARBA" id="ARBA00022692"/>
    </source>
</evidence>
<evidence type="ECO:0000256" key="5">
    <source>
        <dbReference type="ARBA" id="ARBA00023136"/>
    </source>
</evidence>
<dbReference type="PANTHER" id="PTHR30619">
    <property type="entry name" value="DNA INTERNALIZATION/COMPETENCE PROTEIN COMEC/REC2"/>
    <property type="match status" value="1"/>
</dbReference>
<dbReference type="InterPro" id="IPR025405">
    <property type="entry name" value="DUF4131"/>
</dbReference>
<feature type="transmembrane region" description="Helical" evidence="7">
    <location>
        <begin position="336"/>
        <end position="352"/>
    </location>
</feature>
<comment type="subcellular location">
    <subcellularLocation>
        <location evidence="1">Cell membrane</location>
        <topology evidence="1">Multi-pass membrane protein</topology>
    </subcellularLocation>
</comment>
<dbReference type="NCBIfam" id="TIGR00360">
    <property type="entry name" value="ComEC_N-term"/>
    <property type="match status" value="1"/>
</dbReference>
<feature type="transmembrane region" description="Helical" evidence="7">
    <location>
        <begin position="631"/>
        <end position="656"/>
    </location>
</feature>
<feature type="transmembrane region" description="Helical" evidence="7">
    <location>
        <begin position="509"/>
        <end position="528"/>
    </location>
</feature>
<feature type="domain" description="Metallo-beta-lactamase" evidence="8">
    <location>
        <begin position="666"/>
        <end position="871"/>
    </location>
</feature>
<keyword evidence="5 7" id="KW-0472">Membrane</keyword>
<feature type="domain" description="ComEC/Rec2-related protein" evidence="9">
    <location>
        <begin position="506"/>
        <end position="618"/>
    </location>
</feature>
<feature type="region of interest" description="Disordered" evidence="6">
    <location>
        <begin position="691"/>
        <end position="710"/>
    </location>
</feature>
<dbReference type="GO" id="GO:0005886">
    <property type="term" value="C:plasma membrane"/>
    <property type="evidence" value="ECO:0007669"/>
    <property type="project" value="UniProtKB-SubCell"/>
</dbReference>
<dbReference type="InterPro" id="IPR036866">
    <property type="entry name" value="RibonucZ/Hydroxyglut_hydro"/>
</dbReference>
<evidence type="ECO:0000313" key="11">
    <source>
        <dbReference type="EMBL" id="TCP64189.1"/>
    </source>
</evidence>
<dbReference type="SUPFAM" id="SSF56281">
    <property type="entry name" value="Metallo-hydrolase/oxidoreductase"/>
    <property type="match status" value="1"/>
</dbReference>
<evidence type="ECO:0000259" key="8">
    <source>
        <dbReference type="Pfam" id="PF00753"/>
    </source>
</evidence>
<feature type="transmembrane region" description="Helical" evidence="7">
    <location>
        <begin position="534"/>
        <end position="557"/>
    </location>
</feature>
<dbReference type="PANTHER" id="PTHR30619:SF1">
    <property type="entry name" value="RECOMBINATION PROTEIN 2"/>
    <property type="match status" value="1"/>
</dbReference>
<dbReference type="InterPro" id="IPR052159">
    <property type="entry name" value="Competence_DNA_uptake"/>
</dbReference>
<feature type="transmembrane region" description="Helical" evidence="7">
    <location>
        <begin position="302"/>
        <end position="324"/>
    </location>
</feature>
<evidence type="ECO:0000259" key="10">
    <source>
        <dbReference type="Pfam" id="PF13567"/>
    </source>
</evidence>
<feature type="transmembrane region" description="Helical" evidence="7">
    <location>
        <begin position="405"/>
        <end position="422"/>
    </location>
</feature>
<evidence type="ECO:0000256" key="7">
    <source>
        <dbReference type="SAM" id="Phobius"/>
    </source>
</evidence>
<feature type="domain" description="ComEC/Rec2-related protein" evidence="9">
    <location>
        <begin position="281"/>
        <end position="438"/>
    </location>
</feature>
<dbReference type="AlphaFoldDB" id="A0A4R2RND1"/>
<dbReference type="Pfam" id="PF13567">
    <property type="entry name" value="DUF4131"/>
    <property type="match status" value="1"/>
</dbReference>
<evidence type="ECO:0000256" key="1">
    <source>
        <dbReference type="ARBA" id="ARBA00004651"/>
    </source>
</evidence>
<dbReference type="EMBL" id="SLXT01000011">
    <property type="protein sequence ID" value="TCP64189.1"/>
    <property type="molecule type" value="Genomic_DNA"/>
</dbReference>
<feature type="transmembrane region" description="Helical" evidence="7">
    <location>
        <begin position="597"/>
        <end position="619"/>
    </location>
</feature>
<dbReference type="Proteomes" id="UP000294813">
    <property type="component" value="Unassembled WGS sequence"/>
</dbReference>
<evidence type="ECO:0000256" key="6">
    <source>
        <dbReference type="SAM" id="MobiDB-lite"/>
    </source>
</evidence>
<accession>A0A4R2RND1</accession>
<evidence type="ECO:0000259" key="9">
    <source>
        <dbReference type="Pfam" id="PF03772"/>
    </source>
</evidence>
<dbReference type="CDD" id="cd07731">
    <property type="entry name" value="ComA-like_MBL-fold"/>
    <property type="match status" value="1"/>
</dbReference>
<gene>
    <name evidence="11" type="ORF">EDD73_11141</name>
</gene>
<reference evidence="11 12" key="1">
    <citation type="submission" date="2019-03" db="EMBL/GenBank/DDBJ databases">
        <title>Genomic Encyclopedia of Type Strains, Phase IV (KMG-IV): sequencing the most valuable type-strain genomes for metagenomic binning, comparative biology and taxonomic classification.</title>
        <authorList>
            <person name="Goeker M."/>
        </authorList>
    </citation>
    <scope>NUCLEOTIDE SEQUENCE [LARGE SCALE GENOMIC DNA]</scope>
    <source>
        <strain evidence="11 12">DSM 11170</strain>
    </source>
</reference>
<dbReference type="InterPro" id="IPR035681">
    <property type="entry name" value="ComA-like_MBL"/>
</dbReference>
<keyword evidence="2" id="KW-1003">Cell membrane</keyword>
<dbReference type="Pfam" id="PF03772">
    <property type="entry name" value="Competence"/>
    <property type="match status" value="2"/>
</dbReference>
<keyword evidence="12" id="KW-1185">Reference proteome</keyword>
<name>A0A4R2RND1_9FIRM</name>
<sequence>MQRPLVVFSLLFANGLALGLTFPPWLHDAGDPAKGALLISCVLTLAMIVYGSDRHLTAAPSFAPRVKAPALRWLLYSLIVITAAFYAAQAAQITSSITTDQDERITVRGTITEAQYSPERRTYRLRLENGEIIGLRQFGPFGSRSEAGATTEAALTGAGATTKAIALTEADATTEAGSVYVNQIVRATGKIQRPSPPRNPGDFDYQAYLWRQGIAVELLLDRQGGLELLSPEEEAFVRSRTGILTSIIDQIQATAARQRLNLEAFVDAATAPEEGAIIKGILFGGQAGLSPADRDAFRLTGVAHAFAVSGANIAVITASVLWILQGHPRFRLPLRPSLALTAVIITFYSWMAGFPPSVQRALAMALMALLARGLSRRTDPPTLIAAAALPLLLWEPLMIADPGFQLSFIATWGIIYLLPALTPRPSRTSQESISSQPSIGSGPSITLSMLAAYQEGAVTVPTEAVGEAKGKSAGPEQDVARDATHNEAGAAAEDGASGSPWTQKLRQGLITAACLTVAAQIAVAPLSIYHFNLFSLAGFVANLAAGTIIGLVTNIGMAASVLQFISTDLAALLLQPVALLVSIMRTALQFLAELPGAALTIASPHPLWIVLFYGLLLLWREFRLDHLSPKHSAWILQFAPPGALLLMALIAFTWWWPQPLRVVFLDVGQGDSIVIHPPTGDPILIDAPGPARSWGNQSNSGPATPRDPGATTVLPYLNRTGTTRLSAVINTHADQDHIGGLLAIIKAIPVERLILSPSPEPNEAYLSLLELAQQRGITVVEAPAPESDLAPLAAQKHDPPLHLHVLYPTVDSRPENINDSSIVTALTYGSLRLLLTGDVDKNGQEQLLKHFSDSNQEQPLLAHIVKVPHHGSSRTFHSNLPPATQPRLAIISVGKNTFGHPAKTVIDAWANTGATVLRTDHHGAVTIESDGTIMNWRTMLRNPMIMSPQ</sequence>
<comment type="caution">
    <text evidence="11">The sequence shown here is derived from an EMBL/GenBank/DDBJ whole genome shotgun (WGS) entry which is preliminary data.</text>
</comment>
<dbReference type="Gene3D" id="3.60.15.10">
    <property type="entry name" value="Ribonuclease Z/Hydroxyacylglutathione hydrolase-like"/>
    <property type="match status" value="1"/>
</dbReference>
<protein>
    <submittedName>
        <fullName evidence="11">ComEC/Rec2-related protein</fullName>
    </submittedName>
</protein>
<keyword evidence="3 7" id="KW-0812">Transmembrane</keyword>
<dbReference type="InterPro" id="IPR004477">
    <property type="entry name" value="ComEC_N"/>
</dbReference>
<keyword evidence="4 7" id="KW-1133">Transmembrane helix</keyword>
<feature type="transmembrane region" description="Helical" evidence="7">
    <location>
        <begin position="35"/>
        <end position="52"/>
    </location>
</feature>
<proteinExistence type="predicted"/>
<evidence type="ECO:0000313" key="12">
    <source>
        <dbReference type="Proteomes" id="UP000294813"/>
    </source>
</evidence>
<dbReference type="InterPro" id="IPR001279">
    <property type="entry name" value="Metallo-B-lactamas"/>
</dbReference>
<organism evidence="11 12">
    <name type="scientific">Heliophilum fasciatum</name>
    <dbReference type="NCBI Taxonomy" id="35700"/>
    <lineage>
        <taxon>Bacteria</taxon>
        <taxon>Bacillati</taxon>
        <taxon>Bacillota</taxon>
        <taxon>Clostridia</taxon>
        <taxon>Eubacteriales</taxon>
        <taxon>Heliobacteriaceae</taxon>
        <taxon>Heliophilum</taxon>
    </lineage>
</organism>